<reference evidence="4 5" key="1">
    <citation type="submission" date="2021-06" db="EMBL/GenBank/DDBJ databases">
        <authorList>
            <person name="Palmer J.M."/>
        </authorList>
    </citation>
    <scope>NUCLEOTIDE SEQUENCE [LARGE SCALE GENOMIC DNA]</scope>
    <source>
        <strain evidence="4 5">GA_2019</strain>
        <tissue evidence="4">Muscle</tissue>
    </source>
</reference>
<name>A0ABV0MV71_9TELE</name>
<feature type="compositionally biased region" description="Basic and acidic residues" evidence="3">
    <location>
        <begin position="149"/>
        <end position="185"/>
    </location>
</feature>
<evidence type="ECO:0008006" key="6">
    <source>
        <dbReference type="Google" id="ProtNLM"/>
    </source>
</evidence>
<accession>A0ABV0MV71</accession>
<dbReference type="PANTHER" id="PTHR13948">
    <property type="entry name" value="RNA-BINDING PROTEIN"/>
    <property type="match status" value="1"/>
</dbReference>
<protein>
    <recommendedName>
        <fullName evidence="6">RNA-binding protein 6</fullName>
    </recommendedName>
</protein>
<evidence type="ECO:0000313" key="4">
    <source>
        <dbReference type="EMBL" id="MEQ2162761.1"/>
    </source>
</evidence>
<evidence type="ECO:0000313" key="5">
    <source>
        <dbReference type="Proteomes" id="UP001476798"/>
    </source>
</evidence>
<comment type="subcellular location">
    <subcellularLocation>
        <location evidence="1">Nucleus</location>
    </subcellularLocation>
</comment>
<evidence type="ECO:0000256" key="1">
    <source>
        <dbReference type="ARBA" id="ARBA00004123"/>
    </source>
</evidence>
<feature type="compositionally biased region" description="Basic and acidic residues" evidence="3">
    <location>
        <begin position="1"/>
        <end position="17"/>
    </location>
</feature>
<feature type="compositionally biased region" description="Basic and acidic residues" evidence="3">
    <location>
        <begin position="193"/>
        <end position="218"/>
    </location>
</feature>
<feature type="region of interest" description="Disordered" evidence="3">
    <location>
        <begin position="86"/>
        <end position="113"/>
    </location>
</feature>
<organism evidence="4 5">
    <name type="scientific">Goodea atripinnis</name>
    <dbReference type="NCBI Taxonomy" id="208336"/>
    <lineage>
        <taxon>Eukaryota</taxon>
        <taxon>Metazoa</taxon>
        <taxon>Chordata</taxon>
        <taxon>Craniata</taxon>
        <taxon>Vertebrata</taxon>
        <taxon>Euteleostomi</taxon>
        <taxon>Actinopterygii</taxon>
        <taxon>Neopterygii</taxon>
        <taxon>Teleostei</taxon>
        <taxon>Neoteleostei</taxon>
        <taxon>Acanthomorphata</taxon>
        <taxon>Ovalentaria</taxon>
        <taxon>Atherinomorphae</taxon>
        <taxon>Cyprinodontiformes</taxon>
        <taxon>Goodeidae</taxon>
        <taxon>Goodea</taxon>
    </lineage>
</organism>
<gene>
    <name evidence="4" type="ORF">GOODEAATRI_023100</name>
</gene>
<proteinExistence type="predicted"/>
<evidence type="ECO:0000256" key="2">
    <source>
        <dbReference type="ARBA" id="ARBA00023242"/>
    </source>
</evidence>
<comment type="caution">
    <text evidence="4">The sequence shown here is derived from an EMBL/GenBank/DDBJ whole genome shotgun (WGS) entry which is preliminary data.</text>
</comment>
<sequence>MVWGRDRPVPDYRDRDGMNMGHMGPRPFVFPLMDQRRMDGFPIRGHDMDPRDMRGRDPSRDFFIPGEEPDFHPRRHVEISIRDQIVDSPGFRGPGRDSGGRGLPPWEPNDRFSDMRDRKTFQYDRQRFDRPDVDGRRGFPMDRMERDDRFRDMPDRHPVDVGGADRYKMDLPPHERRLMDIDRRGGPPLNPRGRFESDTDFRNRPEPPVDLRDRDRSPLRFGPGEFPPAERERLDMPQEVVGRRPENASVKDKVSNIISICDIPKTDSVDQILGALAVSDGVPMQGMKIRSVVPGYSYDMAYVEFLNLEDAVHFMESNKVAHPRHSKTAVSPIWITRG</sequence>
<dbReference type="PANTHER" id="PTHR13948:SF37">
    <property type="entry name" value="RNA-BINDING PROTEIN 6 ISOFORM X1"/>
    <property type="match status" value="1"/>
</dbReference>
<dbReference type="EMBL" id="JAHRIO010012437">
    <property type="protein sequence ID" value="MEQ2162761.1"/>
    <property type="molecule type" value="Genomic_DNA"/>
</dbReference>
<evidence type="ECO:0000256" key="3">
    <source>
        <dbReference type="SAM" id="MobiDB-lite"/>
    </source>
</evidence>
<keyword evidence="2" id="KW-0539">Nucleus</keyword>
<dbReference type="Proteomes" id="UP001476798">
    <property type="component" value="Unassembled WGS sequence"/>
</dbReference>
<feature type="region of interest" description="Disordered" evidence="3">
    <location>
        <begin position="1"/>
        <end position="20"/>
    </location>
</feature>
<keyword evidence="5" id="KW-1185">Reference proteome</keyword>
<feature type="region of interest" description="Disordered" evidence="3">
    <location>
        <begin position="149"/>
        <end position="230"/>
    </location>
</feature>